<feature type="region of interest" description="Disordered" evidence="1">
    <location>
        <begin position="105"/>
        <end position="204"/>
    </location>
</feature>
<accession>A0A1Y6M0D2</accession>
<protein>
    <submittedName>
        <fullName evidence="2">Uncharacterized protein</fullName>
    </submittedName>
</protein>
<reference evidence="2 3" key="1">
    <citation type="submission" date="2016-10" db="EMBL/GenBank/DDBJ databases">
        <authorList>
            <person name="Varghese N."/>
        </authorList>
    </citation>
    <scope>NUCLEOTIDE SEQUENCE [LARGE SCALE GENOMIC DNA]</scope>
</reference>
<organism evidence="2 3">
    <name type="scientific">Zymoseptoria tritici ST99CH_1A5</name>
    <dbReference type="NCBI Taxonomy" id="1276529"/>
    <lineage>
        <taxon>Eukaryota</taxon>
        <taxon>Fungi</taxon>
        <taxon>Dikarya</taxon>
        <taxon>Ascomycota</taxon>
        <taxon>Pezizomycotina</taxon>
        <taxon>Dothideomycetes</taxon>
        <taxon>Dothideomycetidae</taxon>
        <taxon>Mycosphaerellales</taxon>
        <taxon>Mycosphaerellaceae</taxon>
        <taxon>Zymoseptoria</taxon>
    </lineage>
</organism>
<sequence length="204" mass="23121">MERMNSLCQLLKLQTPHIKTKQHVQHQATTVLRPELYQDLPISIRQELEQRIQTGRNSTCAIAAKNKIAEDINVALEYLLEEKKKSRQKEEEQGRREREMLLADALKSPTQRGTRDRSAQHPPGGRTGRTGRVSKRRRRADGSIPQHFGQSPTSNISSTGSGSSFQPGSPMQSDQPDHEHSRLTLHFDQLQIEDPSEEDDGLVQ</sequence>
<evidence type="ECO:0000313" key="3">
    <source>
        <dbReference type="Proteomes" id="UP000215453"/>
    </source>
</evidence>
<feature type="compositionally biased region" description="Acidic residues" evidence="1">
    <location>
        <begin position="194"/>
        <end position="204"/>
    </location>
</feature>
<gene>
    <name evidence="2" type="ORF">ZT1A5_G11506</name>
</gene>
<dbReference type="AlphaFoldDB" id="A0A1Y6M0D2"/>
<evidence type="ECO:0000256" key="1">
    <source>
        <dbReference type="SAM" id="MobiDB-lite"/>
    </source>
</evidence>
<dbReference type="EMBL" id="LT882689">
    <property type="protein sequence ID" value="SMY30056.1"/>
    <property type="molecule type" value="Genomic_DNA"/>
</dbReference>
<feature type="compositionally biased region" description="Low complexity" evidence="1">
    <location>
        <begin position="150"/>
        <end position="173"/>
    </location>
</feature>
<evidence type="ECO:0000313" key="2">
    <source>
        <dbReference type="EMBL" id="SMY30056.1"/>
    </source>
</evidence>
<dbReference type="Proteomes" id="UP000215453">
    <property type="component" value="Chromosome 14"/>
</dbReference>
<proteinExistence type="predicted"/>
<name>A0A1Y6M0D2_ZYMTR</name>